<feature type="transmembrane region" description="Helical" evidence="6">
    <location>
        <begin position="243"/>
        <end position="263"/>
    </location>
</feature>
<feature type="transmembrane region" description="Helical" evidence="6">
    <location>
        <begin position="36"/>
        <end position="54"/>
    </location>
</feature>
<comment type="similarity">
    <text evidence="2">Belongs to the drug/metabolite transporter (DMT) superfamily. 10 TMS drug/metabolite exporter (DME) (TC 2.A.7.3) family.</text>
</comment>
<dbReference type="RefSeq" id="WP_093361409.1">
    <property type="nucleotide sequence ID" value="NZ_FOLG01000009.1"/>
</dbReference>
<dbReference type="STRING" id="441112.SAMN04488094_10924"/>
<evidence type="ECO:0000256" key="4">
    <source>
        <dbReference type="ARBA" id="ARBA00022989"/>
    </source>
</evidence>
<dbReference type="InterPro" id="IPR000620">
    <property type="entry name" value="EamA_dom"/>
</dbReference>
<evidence type="ECO:0000256" key="3">
    <source>
        <dbReference type="ARBA" id="ARBA00022692"/>
    </source>
</evidence>
<evidence type="ECO:0000313" key="8">
    <source>
        <dbReference type="EMBL" id="SFC76765.1"/>
    </source>
</evidence>
<feature type="transmembrane region" description="Helical" evidence="6">
    <location>
        <begin position="98"/>
        <end position="115"/>
    </location>
</feature>
<dbReference type="OrthoDB" id="8478503at2"/>
<feature type="transmembrane region" description="Helical" evidence="6">
    <location>
        <begin position="122"/>
        <end position="143"/>
    </location>
</feature>
<dbReference type="InterPro" id="IPR037185">
    <property type="entry name" value="EmrE-like"/>
</dbReference>
<evidence type="ECO:0000256" key="1">
    <source>
        <dbReference type="ARBA" id="ARBA00004141"/>
    </source>
</evidence>
<organism evidence="8 9">
    <name type="scientific">Tropicimonas isoalkanivorans</name>
    <dbReference type="NCBI Taxonomy" id="441112"/>
    <lineage>
        <taxon>Bacteria</taxon>
        <taxon>Pseudomonadati</taxon>
        <taxon>Pseudomonadota</taxon>
        <taxon>Alphaproteobacteria</taxon>
        <taxon>Rhodobacterales</taxon>
        <taxon>Roseobacteraceae</taxon>
        <taxon>Tropicimonas</taxon>
    </lineage>
</organism>
<sequence length="308" mass="32271">MNPSRAILQKLGSVALFVLMQSLIKATTGHVPPGEVVFFRSFFALPVILLWLHLDGGLSSGLRTASPMGQFWRGLMGVTAMGLGFAALGLLPLPEATAIFYAAPILVVIFANMFLNERVGVFRLSAVAVGMVGVLIVLSPRLTAAADEGLGHAEALGAMLALMSAVFAALAQIFVRKLVATERAATIVLYFTITGTGLSLLTVFFGWVVPTPREAVYLILAGLAGGMGQGLLTSAYRYGDASLVAPFDYASMIFAVAIGYLVFAEVPTGTTIAGAAIVVAAGIAIILREHHLGLQRARQRKALTPGGQ</sequence>
<comment type="subcellular location">
    <subcellularLocation>
        <location evidence="1">Membrane</location>
        <topology evidence="1">Multi-pass membrane protein</topology>
    </subcellularLocation>
</comment>
<protein>
    <submittedName>
        <fullName evidence="8">Uncharacterized membrane protein</fullName>
    </submittedName>
</protein>
<dbReference type="Proteomes" id="UP000198728">
    <property type="component" value="Unassembled WGS sequence"/>
</dbReference>
<proteinExistence type="inferred from homology"/>
<evidence type="ECO:0000313" key="9">
    <source>
        <dbReference type="Proteomes" id="UP000198728"/>
    </source>
</evidence>
<keyword evidence="9" id="KW-1185">Reference proteome</keyword>
<keyword evidence="5 6" id="KW-0472">Membrane</keyword>
<dbReference type="Pfam" id="PF00892">
    <property type="entry name" value="EamA"/>
    <property type="match status" value="2"/>
</dbReference>
<keyword evidence="3 6" id="KW-0812">Transmembrane</keyword>
<evidence type="ECO:0000256" key="5">
    <source>
        <dbReference type="ARBA" id="ARBA00023136"/>
    </source>
</evidence>
<dbReference type="AlphaFoldDB" id="A0A1I1LUW0"/>
<gene>
    <name evidence="8" type="ORF">SAMN04488094_10924</name>
</gene>
<reference evidence="8 9" key="1">
    <citation type="submission" date="2016-10" db="EMBL/GenBank/DDBJ databases">
        <authorList>
            <person name="de Groot N.N."/>
        </authorList>
    </citation>
    <scope>NUCLEOTIDE SEQUENCE [LARGE SCALE GENOMIC DNA]</scope>
    <source>
        <strain evidence="8 9">DSM 19548</strain>
    </source>
</reference>
<dbReference type="PANTHER" id="PTHR22911:SF6">
    <property type="entry name" value="SOLUTE CARRIER FAMILY 35 MEMBER G1"/>
    <property type="match status" value="1"/>
</dbReference>
<evidence type="ECO:0000256" key="6">
    <source>
        <dbReference type="SAM" id="Phobius"/>
    </source>
</evidence>
<evidence type="ECO:0000256" key="2">
    <source>
        <dbReference type="ARBA" id="ARBA00009853"/>
    </source>
</evidence>
<feature type="transmembrane region" description="Helical" evidence="6">
    <location>
        <begin position="215"/>
        <end position="236"/>
    </location>
</feature>
<dbReference type="PANTHER" id="PTHR22911">
    <property type="entry name" value="ACYL-MALONYL CONDENSING ENZYME-RELATED"/>
    <property type="match status" value="1"/>
</dbReference>
<evidence type="ECO:0000259" key="7">
    <source>
        <dbReference type="Pfam" id="PF00892"/>
    </source>
</evidence>
<feature type="transmembrane region" description="Helical" evidence="6">
    <location>
        <begin position="155"/>
        <end position="175"/>
    </location>
</feature>
<feature type="transmembrane region" description="Helical" evidence="6">
    <location>
        <begin position="269"/>
        <end position="287"/>
    </location>
</feature>
<dbReference type="EMBL" id="FOLG01000009">
    <property type="protein sequence ID" value="SFC76765.1"/>
    <property type="molecule type" value="Genomic_DNA"/>
</dbReference>
<feature type="transmembrane region" description="Helical" evidence="6">
    <location>
        <begin position="187"/>
        <end position="209"/>
    </location>
</feature>
<dbReference type="SUPFAM" id="SSF103481">
    <property type="entry name" value="Multidrug resistance efflux transporter EmrE"/>
    <property type="match status" value="2"/>
</dbReference>
<feature type="transmembrane region" description="Helical" evidence="6">
    <location>
        <begin position="74"/>
        <end position="92"/>
    </location>
</feature>
<feature type="domain" description="EamA" evidence="7">
    <location>
        <begin position="156"/>
        <end position="286"/>
    </location>
</feature>
<feature type="domain" description="EamA" evidence="7">
    <location>
        <begin position="8"/>
        <end position="138"/>
    </location>
</feature>
<dbReference type="GO" id="GO:0016020">
    <property type="term" value="C:membrane"/>
    <property type="evidence" value="ECO:0007669"/>
    <property type="project" value="UniProtKB-SubCell"/>
</dbReference>
<name>A0A1I1LUW0_9RHOB</name>
<accession>A0A1I1LUW0</accession>
<keyword evidence="4 6" id="KW-1133">Transmembrane helix</keyword>